<keyword evidence="4" id="KW-0498">Mitosis</keyword>
<dbReference type="EMBL" id="CAXAMN010001603">
    <property type="protein sequence ID" value="CAK8995334.1"/>
    <property type="molecule type" value="Genomic_DNA"/>
</dbReference>
<evidence type="ECO:0000256" key="8">
    <source>
        <dbReference type="SAM" id="MobiDB-lite"/>
    </source>
</evidence>
<protein>
    <recommendedName>
        <fullName evidence="2">Anaphase-promoting complex subunit 5</fullName>
    </recommendedName>
</protein>
<evidence type="ECO:0000313" key="10">
    <source>
        <dbReference type="EMBL" id="CAK8995334.1"/>
    </source>
</evidence>
<evidence type="ECO:0000313" key="11">
    <source>
        <dbReference type="Proteomes" id="UP001642484"/>
    </source>
</evidence>
<evidence type="ECO:0000256" key="1">
    <source>
        <dbReference type="ARBA" id="ARBA00007450"/>
    </source>
</evidence>
<evidence type="ECO:0000256" key="3">
    <source>
        <dbReference type="ARBA" id="ARBA00022618"/>
    </source>
</evidence>
<keyword evidence="11" id="KW-1185">Reference proteome</keyword>
<feature type="compositionally biased region" description="Low complexity" evidence="8">
    <location>
        <begin position="794"/>
        <end position="807"/>
    </location>
</feature>
<evidence type="ECO:0000256" key="4">
    <source>
        <dbReference type="ARBA" id="ARBA00022776"/>
    </source>
</evidence>
<dbReference type="PANTHER" id="PTHR12830:SF9">
    <property type="entry name" value="ANAPHASE-PROMOTING COMPLEX SUBUNIT 5"/>
    <property type="match status" value="1"/>
</dbReference>
<evidence type="ECO:0000259" key="9">
    <source>
        <dbReference type="Pfam" id="PF12862"/>
    </source>
</evidence>
<proteinExistence type="inferred from homology"/>
<comment type="similarity">
    <text evidence="1">Belongs to the APC5 family.</text>
</comment>
<reference evidence="10 11" key="1">
    <citation type="submission" date="2024-02" db="EMBL/GenBank/DDBJ databases">
        <authorList>
            <person name="Chen Y."/>
            <person name="Shah S."/>
            <person name="Dougan E. K."/>
            <person name="Thang M."/>
            <person name="Chan C."/>
        </authorList>
    </citation>
    <scope>NUCLEOTIDE SEQUENCE [LARGE SCALE GENOMIC DNA]</scope>
</reference>
<keyword evidence="7" id="KW-0175">Coiled coil</keyword>
<dbReference type="Pfam" id="PF12862">
    <property type="entry name" value="ANAPC5"/>
    <property type="match status" value="2"/>
</dbReference>
<evidence type="ECO:0000256" key="2">
    <source>
        <dbReference type="ARBA" id="ARBA00016066"/>
    </source>
</evidence>
<feature type="region of interest" description="Disordered" evidence="8">
    <location>
        <begin position="794"/>
        <end position="814"/>
    </location>
</feature>
<accession>A0ABP0I227</accession>
<feature type="domain" description="Anaphase-promoting complex subunit 5" evidence="9">
    <location>
        <begin position="650"/>
        <end position="682"/>
    </location>
</feature>
<dbReference type="PANTHER" id="PTHR12830">
    <property type="entry name" value="ANAPHASE-PROMOTING COMPLEX SUBUNIT 5"/>
    <property type="match status" value="1"/>
</dbReference>
<keyword evidence="6" id="KW-0131">Cell cycle</keyword>
<name>A0ABP0I227_9DINO</name>
<dbReference type="Proteomes" id="UP001642484">
    <property type="component" value="Unassembled WGS sequence"/>
</dbReference>
<dbReference type="InterPro" id="IPR026000">
    <property type="entry name" value="Apc5_dom"/>
</dbReference>
<keyword evidence="3" id="KW-0132">Cell division</keyword>
<gene>
    <name evidence="10" type="ORF">CCMP2556_LOCUS3990</name>
</gene>
<feature type="domain" description="Anaphase-promoting complex subunit 5" evidence="9">
    <location>
        <begin position="277"/>
        <end position="360"/>
    </location>
</feature>
<evidence type="ECO:0000256" key="5">
    <source>
        <dbReference type="ARBA" id="ARBA00022786"/>
    </source>
</evidence>
<keyword evidence="5" id="KW-0833">Ubl conjugation pathway</keyword>
<evidence type="ECO:0000256" key="6">
    <source>
        <dbReference type="ARBA" id="ARBA00023306"/>
    </source>
</evidence>
<sequence>MTSNDDGRRETREGVGVLGGGTRGALTSYEVGLTFLLLRFAEEAAEERNVTSEGLQRGLEFHESNDDMSLDEVNVEMPKLIGCLLHEWCANEKGCLEKLHDRLRRSARSESAIWEVLISGLRSVNSPDALFDVFRGLESIVCRDFVSPSQLHSSGAFGQMARRLILSFKQASFEAIVKLYDQVQNCLLQFDGRSERRLDGLDEVQEMRSEVQEQQEVKSTVSTAAAHASAAHADSARSLPHIHRHTPTSLSVSMSRLPYAVLKESVRQRTTDFHLVFLDYVNSAQNGFLDSADASLRSFHDKKVLGEDASLPVNAILALANLNLDMRQVDDALQALEDSIRAAQETSDSSCLCACLYLLSFILQITGSDAKGSQSSQQASQAMMHRCLERSEMLGLPLLQCLCCMNIARTLAKDAEKSSTGTLGSATQMAGFSGTAQVALAAQAAPLAACSAALLEALQGAPPDPHAQVSTIEAPVSVSGAFAHATMASLLSTCNGDTAFFKTRAKVLLCNAGISDVFGWRALKLNSCKHVMDFYKDSLTAEEHALALQLSDDNEVLEQLRRELPHAGHLWVNSVAKSATGRSLSVRTVPIFQSLVFQTGGALRAVRHEAAFDAKLSWGRAATDLRLSQGQLLAAYVSVHPCGTGEPPVLCQFFLSLAVIHKKAANPVDAMAAATRAVSVAAHAGLEKEKAEALLMMAQLKLQMQDPLAALHLAEKIETSAFGGHYGEVALLEAEALLDLLSKVCSRNQSTLLEATVERLEVAVKSLESSELSAPAEVRCAAEATQASLAQASTQASQTATARSSTAPRSDGLPQSAACATACALGHYWLARSYHQLKRTTQRDFHAQQFRIQTTGKITTEQRSPYPI</sequence>
<feature type="coiled-coil region" evidence="7">
    <location>
        <begin position="319"/>
        <end position="346"/>
    </location>
</feature>
<dbReference type="InterPro" id="IPR037679">
    <property type="entry name" value="Apc5"/>
</dbReference>
<evidence type="ECO:0000256" key="7">
    <source>
        <dbReference type="SAM" id="Coils"/>
    </source>
</evidence>
<comment type="caution">
    <text evidence="10">The sequence shown here is derived from an EMBL/GenBank/DDBJ whole genome shotgun (WGS) entry which is preliminary data.</text>
</comment>
<organism evidence="10 11">
    <name type="scientific">Durusdinium trenchii</name>
    <dbReference type="NCBI Taxonomy" id="1381693"/>
    <lineage>
        <taxon>Eukaryota</taxon>
        <taxon>Sar</taxon>
        <taxon>Alveolata</taxon>
        <taxon>Dinophyceae</taxon>
        <taxon>Suessiales</taxon>
        <taxon>Symbiodiniaceae</taxon>
        <taxon>Durusdinium</taxon>
    </lineage>
</organism>